<dbReference type="Gene3D" id="2.40.128.110">
    <property type="entry name" value="Lipid/polyisoprenoid-binding, YceI-like"/>
    <property type="match status" value="1"/>
</dbReference>
<keyword evidence="1" id="KW-0732">Signal</keyword>
<dbReference type="SMART" id="SM00867">
    <property type="entry name" value="YceI"/>
    <property type="match status" value="1"/>
</dbReference>
<name>A0A397PI52_9HYPH</name>
<dbReference type="SUPFAM" id="SSF101874">
    <property type="entry name" value="YceI-like"/>
    <property type="match status" value="1"/>
</dbReference>
<dbReference type="EMBL" id="QXDF01000002">
    <property type="protein sequence ID" value="RIA47559.1"/>
    <property type="molecule type" value="Genomic_DNA"/>
</dbReference>
<proteinExistence type="predicted"/>
<dbReference type="InterPro" id="IPR007372">
    <property type="entry name" value="Lipid/polyisoprenoid-bd_YceI"/>
</dbReference>
<accession>A0A397PI52</accession>
<gene>
    <name evidence="3" type="ORF">BXY53_2113</name>
</gene>
<dbReference type="InterPro" id="IPR036761">
    <property type="entry name" value="TTHA0802/YceI-like_sf"/>
</dbReference>
<evidence type="ECO:0000259" key="2">
    <source>
        <dbReference type="SMART" id="SM00867"/>
    </source>
</evidence>
<dbReference type="PANTHER" id="PTHR34406">
    <property type="entry name" value="PROTEIN YCEI"/>
    <property type="match status" value="1"/>
</dbReference>
<feature type="domain" description="Lipid/polyisoprenoid-binding YceI-like" evidence="2">
    <location>
        <begin position="36"/>
        <end position="207"/>
    </location>
</feature>
<sequence>MALMKFHAARSFAIAGLFGAALMALPDPDAQAEPQTYQFDKGHTQIRISWNHVGLSEQSLLFREYSGSVTFDQEDVSNSSVSVTIDPASVDSGVPDFDDHLRSSDFFHVEEHPEITFETTEVIKTGPNSGRMTGDLTIKGITKPVTLDVTLNYAGEHPLAPFNEKYKGRKAAGFQATGRVLRSDFDLGRFAPLVSDWVDIEINTELYYEAES</sequence>
<organism evidence="3 4">
    <name type="scientific">Dichotomicrobium thermohalophilum</name>
    <dbReference type="NCBI Taxonomy" id="933063"/>
    <lineage>
        <taxon>Bacteria</taxon>
        <taxon>Pseudomonadati</taxon>
        <taxon>Pseudomonadota</taxon>
        <taxon>Alphaproteobacteria</taxon>
        <taxon>Hyphomicrobiales</taxon>
        <taxon>Hyphomicrobiaceae</taxon>
        <taxon>Dichotomicrobium</taxon>
    </lineage>
</organism>
<evidence type="ECO:0000313" key="3">
    <source>
        <dbReference type="EMBL" id="RIA47559.1"/>
    </source>
</evidence>
<dbReference type="OrthoDB" id="9811006at2"/>
<reference evidence="3 4" key="1">
    <citation type="submission" date="2018-08" db="EMBL/GenBank/DDBJ databases">
        <title>Genomic Encyclopedia of Archaeal and Bacterial Type Strains, Phase II (KMG-II): from individual species to whole genera.</title>
        <authorList>
            <person name="Goeker M."/>
        </authorList>
    </citation>
    <scope>NUCLEOTIDE SEQUENCE [LARGE SCALE GENOMIC DNA]</scope>
    <source>
        <strain evidence="3 4">DSM 5002</strain>
    </source>
</reference>
<evidence type="ECO:0000313" key="4">
    <source>
        <dbReference type="Proteomes" id="UP000266273"/>
    </source>
</evidence>
<feature type="chain" id="PRO_5017307275" evidence="1">
    <location>
        <begin position="33"/>
        <end position="212"/>
    </location>
</feature>
<dbReference type="Proteomes" id="UP000266273">
    <property type="component" value="Unassembled WGS sequence"/>
</dbReference>
<evidence type="ECO:0000256" key="1">
    <source>
        <dbReference type="SAM" id="SignalP"/>
    </source>
</evidence>
<dbReference type="PANTHER" id="PTHR34406:SF1">
    <property type="entry name" value="PROTEIN YCEI"/>
    <property type="match status" value="1"/>
</dbReference>
<feature type="signal peptide" evidence="1">
    <location>
        <begin position="1"/>
        <end position="32"/>
    </location>
</feature>
<dbReference type="RefSeq" id="WP_119061936.1">
    <property type="nucleotide sequence ID" value="NZ_QXDF01000002.1"/>
</dbReference>
<dbReference type="Pfam" id="PF04264">
    <property type="entry name" value="YceI"/>
    <property type="match status" value="1"/>
</dbReference>
<keyword evidence="4" id="KW-1185">Reference proteome</keyword>
<comment type="caution">
    <text evidence="3">The sequence shown here is derived from an EMBL/GenBank/DDBJ whole genome shotgun (WGS) entry which is preliminary data.</text>
</comment>
<dbReference type="AlphaFoldDB" id="A0A397PI52"/>
<protein>
    <submittedName>
        <fullName evidence="3">Polyisoprenoid-binding protein YceI</fullName>
    </submittedName>
</protein>